<protein>
    <submittedName>
        <fullName evidence="2">Uncharacterized protein</fullName>
    </submittedName>
</protein>
<reference evidence="2 3" key="1">
    <citation type="submission" date="2023-06" db="EMBL/GenBank/DDBJ databases">
        <authorList>
            <person name="Ye Y.-Q."/>
            <person name="Du Z.-J."/>
        </authorList>
    </citation>
    <scope>NUCLEOTIDE SEQUENCE [LARGE SCALE GENOMIC DNA]</scope>
    <source>
        <strain evidence="2 3">SDUM287046</strain>
    </source>
</reference>
<evidence type="ECO:0000313" key="3">
    <source>
        <dbReference type="Proteomes" id="UP001244787"/>
    </source>
</evidence>
<keyword evidence="3" id="KW-1185">Reference proteome</keyword>
<dbReference type="EMBL" id="JAUGQQ010000006">
    <property type="protein sequence ID" value="MDN3724822.1"/>
    <property type="molecule type" value="Genomic_DNA"/>
</dbReference>
<feature type="chain" id="PRO_5046272898" evidence="1">
    <location>
        <begin position="21"/>
        <end position="219"/>
    </location>
</feature>
<dbReference type="PROSITE" id="PS51257">
    <property type="entry name" value="PROKAR_LIPOPROTEIN"/>
    <property type="match status" value="1"/>
</dbReference>
<accession>A0ABT8DP21</accession>
<comment type="caution">
    <text evidence="2">The sequence shown here is derived from an EMBL/GenBank/DDBJ whole genome shotgun (WGS) entry which is preliminary data.</text>
</comment>
<organism evidence="2 3">
    <name type="scientific">Aequorivita aurantiaca</name>
    <dbReference type="NCBI Taxonomy" id="3053356"/>
    <lineage>
        <taxon>Bacteria</taxon>
        <taxon>Pseudomonadati</taxon>
        <taxon>Bacteroidota</taxon>
        <taxon>Flavobacteriia</taxon>
        <taxon>Flavobacteriales</taxon>
        <taxon>Flavobacteriaceae</taxon>
        <taxon>Aequorivita</taxon>
    </lineage>
</organism>
<sequence length="219" mass="24667">MKFTLSILLLFSVLFISCNNDDDAPQEEQELSEPNFYALTVGNSWRYEYFRRINRTDQFESSNAFDDVSIIGTTEVNGNIYFLFETTTTGNDNTNVFVPDNGTVVTKLRDSAGYLIDENGLKYFSYSNLNQEYLIRDAPAEAKIYGVLANIDTNVQVGAGNFVCSVNEHFAKFEDGSVSLGRDFYSYSEDIGQIKSTCSFVSDSLPFAERRLVSYTIAE</sequence>
<feature type="signal peptide" evidence="1">
    <location>
        <begin position="1"/>
        <end position="20"/>
    </location>
</feature>
<evidence type="ECO:0000256" key="1">
    <source>
        <dbReference type="SAM" id="SignalP"/>
    </source>
</evidence>
<evidence type="ECO:0000313" key="2">
    <source>
        <dbReference type="EMBL" id="MDN3724822.1"/>
    </source>
</evidence>
<proteinExistence type="predicted"/>
<dbReference type="Proteomes" id="UP001244787">
    <property type="component" value="Unassembled WGS sequence"/>
</dbReference>
<keyword evidence="1" id="KW-0732">Signal</keyword>
<gene>
    <name evidence="2" type="ORF">QRD02_10540</name>
</gene>
<dbReference type="RefSeq" id="WP_290254909.1">
    <property type="nucleotide sequence ID" value="NZ_JAUGQQ010000006.1"/>
</dbReference>
<name>A0ABT8DP21_9FLAO</name>